<comment type="caution">
    <text evidence="4">The sequence shown here is derived from an EMBL/GenBank/DDBJ whole genome shotgun (WGS) entry which is preliminary data.</text>
</comment>
<accession>A0ABY1R352</accession>
<evidence type="ECO:0000313" key="5">
    <source>
        <dbReference type="Proteomes" id="UP001158050"/>
    </source>
</evidence>
<dbReference type="InterPro" id="IPR052173">
    <property type="entry name" value="Beta-lactam_resp_regulator"/>
</dbReference>
<name>A0ABY1R352_9FLAO</name>
<keyword evidence="2" id="KW-0472">Membrane</keyword>
<sequence>MEPILLYFGKMILCSAVMFAYYLLFLKDKTFHHYNRFYLLFLVIISLVLPLVKVSYFTIETNKNLYLLLSGFNQSQPQTTNYDITIYSVLYTIIGVVSIALLIRLIQGILKINSIKNQFPNETIEGIKFYQTNLNNAPFSFFRNLFWKKSIEINSPVGQQILKHEMVHIEQKHSWDKLLMQLAKSIFWFNPVFYFINKEINLIHEYLADNKAVKKSDTKAFAQMLLESHFSGSVLPVTSPFLSSNLKKRLTMITKNQTKYSYARKLFALPILFFMVFAYMVNAKNKEIKETNKAIEIAVKQIKMDTIQPKQSEFDSLASNHQRQTKAYSDALQEDHLKMSAISKKMAEKSKALSALKKAKKEESPEYKALEDEMQSLSNQMDDVVNSDNYKRNIKGLEEHSEAMAKMYDSPEFKKRIADAEKVAKKAEAMVNSPEFKKRIATAEKQAKIAERMMNSPKFQKDLKNAQEQAEKMQIKVNSPEFQKMIQDAQKRAQEASEKYGKLSEEDFQKIIKDQYGKDAFTDGTIAFGFDASDFPEFKDLATNFNFKFSDDKFFNEAKSKLSPKELRKMEKKRKQLQEKQKDLMEEQKKLQEKQRELNKEMQQNNPWRISFNSTLDSPKAMVYNKNVTPSLRINKASQVLVLDKSMDNIKVYVNGKEVDRTELQKLEPSTISSMNVFKTNGTGKIEVVTK</sequence>
<feature type="domain" description="Peptidase M56" evidence="3">
    <location>
        <begin position="160"/>
        <end position="253"/>
    </location>
</feature>
<dbReference type="PANTHER" id="PTHR34978">
    <property type="entry name" value="POSSIBLE SENSOR-TRANSDUCER PROTEIN BLAR"/>
    <property type="match status" value="1"/>
</dbReference>
<dbReference type="InterPro" id="IPR008756">
    <property type="entry name" value="Peptidase_M56"/>
</dbReference>
<evidence type="ECO:0000256" key="2">
    <source>
        <dbReference type="SAM" id="Phobius"/>
    </source>
</evidence>
<dbReference type="RefSeq" id="WP_283416764.1">
    <property type="nucleotide sequence ID" value="NZ_FXUO01000004.1"/>
</dbReference>
<feature type="coiled-coil region" evidence="1">
    <location>
        <begin position="342"/>
        <end position="387"/>
    </location>
</feature>
<feature type="coiled-coil region" evidence="1">
    <location>
        <begin position="456"/>
        <end position="506"/>
    </location>
</feature>
<keyword evidence="2" id="KW-0812">Transmembrane</keyword>
<keyword evidence="1" id="KW-0175">Coiled coil</keyword>
<feature type="coiled-coil region" evidence="1">
    <location>
        <begin position="567"/>
        <end position="605"/>
    </location>
</feature>
<dbReference type="Proteomes" id="UP001158050">
    <property type="component" value="Unassembled WGS sequence"/>
</dbReference>
<keyword evidence="5" id="KW-1185">Reference proteome</keyword>
<feature type="transmembrane region" description="Helical" evidence="2">
    <location>
        <begin position="84"/>
        <end position="106"/>
    </location>
</feature>
<protein>
    <submittedName>
        <fullName evidence="4">Signal transducer regulating beta-lactamase production, contains metallopeptidase domain</fullName>
    </submittedName>
</protein>
<dbReference type="PANTHER" id="PTHR34978:SF3">
    <property type="entry name" value="SLR0241 PROTEIN"/>
    <property type="match status" value="1"/>
</dbReference>
<gene>
    <name evidence="4" type="ORF">SAMN05421679_104325</name>
</gene>
<dbReference type="Pfam" id="PF05569">
    <property type="entry name" value="Peptidase_M56"/>
    <property type="match status" value="1"/>
</dbReference>
<evidence type="ECO:0000259" key="3">
    <source>
        <dbReference type="Pfam" id="PF05569"/>
    </source>
</evidence>
<proteinExistence type="predicted"/>
<feature type="transmembrane region" description="Helical" evidence="2">
    <location>
        <begin position="6"/>
        <end position="25"/>
    </location>
</feature>
<evidence type="ECO:0000256" key="1">
    <source>
        <dbReference type="SAM" id="Coils"/>
    </source>
</evidence>
<evidence type="ECO:0000313" key="4">
    <source>
        <dbReference type="EMBL" id="SMP93218.1"/>
    </source>
</evidence>
<dbReference type="EMBL" id="FXUO01000004">
    <property type="protein sequence ID" value="SMP93218.1"/>
    <property type="molecule type" value="Genomic_DNA"/>
</dbReference>
<reference evidence="4 5" key="1">
    <citation type="submission" date="2017-05" db="EMBL/GenBank/DDBJ databases">
        <authorList>
            <person name="Varghese N."/>
            <person name="Submissions S."/>
        </authorList>
    </citation>
    <scope>NUCLEOTIDE SEQUENCE [LARGE SCALE GENOMIC DNA]</scope>
    <source>
        <strain evidence="4 5">DSM 18015</strain>
    </source>
</reference>
<feature type="transmembrane region" description="Helical" evidence="2">
    <location>
        <begin position="37"/>
        <end position="59"/>
    </location>
</feature>
<dbReference type="CDD" id="cd07341">
    <property type="entry name" value="M56_BlaR1_MecR1_like"/>
    <property type="match status" value="1"/>
</dbReference>
<keyword evidence="2" id="KW-1133">Transmembrane helix</keyword>
<organism evidence="4 5">
    <name type="scientific">Epilithonimonas pallida</name>
    <dbReference type="NCBI Taxonomy" id="373671"/>
    <lineage>
        <taxon>Bacteria</taxon>
        <taxon>Pseudomonadati</taxon>
        <taxon>Bacteroidota</taxon>
        <taxon>Flavobacteriia</taxon>
        <taxon>Flavobacteriales</taxon>
        <taxon>Weeksellaceae</taxon>
        <taxon>Chryseobacterium group</taxon>
        <taxon>Epilithonimonas</taxon>
    </lineage>
</organism>
<feature type="transmembrane region" description="Helical" evidence="2">
    <location>
        <begin position="262"/>
        <end position="281"/>
    </location>
</feature>